<feature type="non-terminal residue" evidence="1">
    <location>
        <position position="169"/>
    </location>
</feature>
<reference evidence="1 2" key="1">
    <citation type="submission" date="2018-11" db="EMBL/GenBank/DDBJ databases">
        <authorList>
            <consortium name="Pathogen Informatics"/>
        </authorList>
    </citation>
    <scope>NUCLEOTIDE SEQUENCE [LARGE SCALE GENOMIC DNA]</scope>
</reference>
<evidence type="ECO:0000313" key="1">
    <source>
        <dbReference type="EMBL" id="VDN35714.1"/>
    </source>
</evidence>
<keyword evidence="2" id="KW-1185">Reference proteome</keyword>
<name>A0A3P7N0E6_DIBLA</name>
<accession>A0A3P7N0E6</accession>
<organism evidence="1 2">
    <name type="scientific">Dibothriocephalus latus</name>
    <name type="common">Fish tapeworm</name>
    <name type="synonym">Diphyllobothrium latum</name>
    <dbReference type="NCBI Taxonomy" id="60516"/>
    <lineage>
        <taxon>Eukaryota</taxon>
        <taxon>Metazoa</taxon>
        <taxon>Spiralia</taxon>
        <taxon>Lophotrochozoa</taxon>
        <taxon>Platyhelminthes</taxon>
        <taxon>Cestoda</taxon>
        <taxon>Eucestoda</taxon>
        <taxon>Diphyllobothriidea</taxon>
        <taxon>Diphyllobothriidae</taxon>
        <taxon>Dibothriocephalus</taxon>
    </lineage>
</organism>
<evidence type="ECO:0000313" key="2">
    <source>
        <dbReference type="Proteomes" id="UP000281553"/>
    </source>
</evidence>
<dbReference type="AlphaFoldDB" id="A0A3P7N0E6"/>
<proteinExistence type="predicted"/>
<dbReference type="EMBL" id="UYRU01087556">
    <property type="protein sequence ID" value="VDN35714.1"/>
    <property type="molecule type" value="Genomic_DNA"/>
</dbReference>
<dbReference type="OrthoDB" id="5411773at2759"/>
<sequence length="169" mass="18732">MVKIKRAEVKVVVGKTMIGKDVNDYFANYVKNLQAIPCLLQQHISSALHMDAVQDRYMRQLEAVTVNTDQICGSEKIISEMMSLLLALNELYDGKISEMNTLEEDLGQISELMLASKASVLADDAQHLCSLTSAFQSGDWQPCKNVVTSSRKKSEEFFSPVGRPGVCPD</sequence>
<dbReference type="Proteomes" id="UP000281553">
    <property type="component" value="Unassembled WGS sequence"/>
</dbReference>
<gene>
    <name evidence="1" type="ORF">DILT_LOCUS16846</name>
</gene>
<protein>
    <submittedName>
        <fullName evidence="1">Uncharacterized protein</fullName>
    </submittedName>
</protein>